<dbReference type="InterPro" id="IPR016208">
    <property type="entry name" value="Ald_Oxase/xanthine_DH-like"/>
</dbReference>
<dbReference type="FunFam" id="3.90.1170.50:FF:000001">
    <property type="entry name" value="Aldehyde oxidase 1"/>
    <property type="match status" value="1"/>
</dbReference>
<dbReference type="Pfam" id="PF01315">
    <property type="entry name" value="Ald_Xan_dh_C"/>
    <property type="match status" value="1"/>
</dbReference>
<dbReference type="SMART" id="SM01008">
    <property type="entry name" value="Ald_Xan_dh_C"/>
    <property type="match status" value="1"/>
</dbReference>
<reference evidence="3 4" key="1">
    <citation type="journal article" date="2018" name="Proc. Natl. Acad. Sci. U.S.A.">
        <title>Draft genome sequence of Camellia sinensis var. sinensis provides insights into the evolution of the tea genome and tea quality.</title>
        <authorList>
            <person name="Wei C."/>
            <person name="Yang H."/>
            <person name="Wang S."/>
            <person name="Zhao J."/>
            <person name="Liu C."/>
            <person name="Gao L."/>
            <person name="Xia E."/>
            <person name="Lu Y."/>
            <person name="Tai Y."/>
            <person name="She G."/>
            <person name="Sun J."/>
            <person name="Cao H."/>
            <person name="Tong W."/>
            <person name="Gao Q."/>
            <person name="Li Y."/>
            <person name="Deng W."/>
            <person name="Jiang X."/>
            <person name="Wang W."/>
            <person name="Chen Q."/>
            <person name="Zhang S."/>
            <person name="Li H."/>
            <person name="Wu J."/>
            <person name="Wang P."/>
            <person name="Li P."/>
            <person name="Shi C."/>
            <person name="Zheng F."/>
            <person name="Jian J."/>
            <person name="Huang B."/>
            <person name="Shan D."/>
            <person name="Shi M."/>
            <person name="Fang C."/>
            <person name="Yue Y."/>
            <person name="Li F."/>
            <person name="Li D."/>
            <person name="Wei S."/>
            <person name="Han B."/>
            <person name="Jiang C."/>
            <person name="Yin Y."/>
            <person name="Xia T."/>
            <person name="Zhang Z."/>
            <person name="Bennetzen J.L."/>
            <person name="Zhao S."/>
            <person name="Wan X."/>
        </authorList>
    </citation>
    <scope>NUCLEOTIDE SEQUENCE [LARGE SCALE GENOMIC DNA]</scope>
    <source>
        <strain evidence="4">cv. Shuchazao</strain>
        <tissue evidence="3">Leaf</tissue>
    </source>
</reference>
<feature type="compositionally biased region" description="Low complexity" evidence="1">
    <location>
        <begin position="350"/>
        <end position="369"/>
    </location>
</feature>
<dbReference type="SUPFAM" id="SSF54665">
    <property type="entry name" value="CO dehydrogenase molybdoprotein N-domain-like"/>
    <property type="match status" value="1"/>
</dbReference>
<dbReference type="GO" id="GO:0005506">
    <property type="term" value="F:iron ion binding"/>
    <property type="evidence" value="ECO:0007669"/>
    <property type="project" value="InterPro"/>
</dbReference>
<dbReference type="Proteomes" id="UP000306102">
    <property type="component" value="Unassembled WGS sequence"/>
</dbReference>
<feature type="compositionally biased region" description="Low complexity" evidence="1">
    <location>
        <begin position="332"/>
        <end position="342"/>
    </location>
</feature>
<comment type="caution">
    <text evidence="3">The sequence shown here is derived from an EMBL/GenBank/DDBJ whole genome shotgun (WGS) entry which is preliminary data.</text>
</comment>
<name>A0A4S4EZI7_CAMSN</name>
<dbReference type="AlphaFoldDB" id="A0A4S4EZI7"/>
<dbReference type="STRING" id="542762.A0A4S4EZI7"/>
<evidence type="ECO:0000259" key="2">
    <source>
        <dbReference type="SMART" id="SM01008"/>
    </source>
</evidence>
<accession>A0A4S4EZI7</accession>
<keyword evidence="4" id="KW-1185">Reference proteome</keyword>
<dbReference type="InterPro" id="IPR000674">
    <property type="entry name" value="Ald_Oxase/Xan_DH_a/b"/>
</dbReference>
<organism evidence="3 4">
    <name type="scientific">Camellia sinensis var. sinensis</name>
    <name type="common">China tea</name>
    <dbReference type="NCBI Taxonomy" id="542762"/>
    <lineage>
        <taxon>Eukaryota</taxon>
        <taxon>Viridiplantae</taxon>
        <taxon>Streptophyta</taxon>
        <taxon>Embryophyta</taxon>
        <taxon>Tracheophyta</taxon>
        <taxon>Spermatophyta</taxon>
        <taxon>Magnoliopsida</taxon>
        <taxon>eudicotyledons</taxon>
        <taxon>Gunneridae</taxon>
        <taxon>Pentapetalae</taxon>
        <taxon>asterids</taxon>
        <taxon>Ericales</taxon>
        <taxon>Theaceae</taxon>
        <taxon>Camellia</taxon>
    </lineage>
</organism>
<protein>
    <recommendedName>
        <fullName evidence="2">Aldehyde oxidase/xanthine dehydrogenase a/b hammerhead domain-containing protein</fullName>
    </recommendedName>
</protein>
<dbReference type="Gene3D" id="3.90.1170.50">
    <property type="entry name" value="Aldehyde oxidase/xanthine dehydrogenase, a/b hammerhead"/>
    <property type="match status" value="1"/>
</dbReference>
<evidence type="ECO:0000313" key="4">
    <source>
        <dbReference type="Proteomes" id="UP000306102"/>
    </source>
</evidence>
<dbReference type="PANTHER" id="PTHR45444:SF3">
    <property type="entry name" value="XANTHINE DEHYDROGENASE"/>
    <property type="match status" value="1"/>
</dbReference>
<evidence type="ECO:0000313" key="3">
    <source>
        <dbReference type="EMBL" id="THG22538.1"/>
    </source>
</evidence>
<dbReference type="EMBL" id="SDRB02000820">
    <property type="protein sequence ID" value="THG22538.1"/>
    <property type="molecule type" value="Genomic_DNA"/>
</dbReference>
<gene>
    <name evidence="3" type="ORF">TEA_025071</name>
</gene>
<dbReference type="GO" id="GO:0016491">
    <property type="term" value="F:oxidoreductase activity"/>
    <property type="evidence" value="ECO:0007669"/>
    <property type="project" value="InterPro"/>
</dbReference>
<proteinExistence type="predicted"/>
<dbReference type="InterPro" id="IPR036856">
    <property type="entry name" value="Ald_Oxase/Xan_DH_a/b_sf"/>
</dbReference>
<sequence>MLPHSHKEIQLSLMVTGEAEYTDDTPMPPAGLHGALILSQKPHARILSIDDSGAKSSPGFAGIFFAKDVPGDNMIGPVISDEELFATEFVTCVGQAIGVVVADTYQHAKLAARKVHIQYEELPAILSIEDAVKCNSFHPNTERPSLPQLHQQTLLRPPPGLSMPPSMQQPMQYSGFNAPFPTGASNLPGSNLPEYPSPLLPVTTNSLNLAPTSFPASTLPSMLPPAPSITLAPEALPSSITNKAPSAALPTATLNANLPSLSPLVTSNPDTNAVIPPISNKTNAISGPTLPYQTISQPISSIVGSLGTSSSSQTETPTPLLVTPGQLLQSVPAAVSSSQSSQTAHKDVEVVQVSSSEPSVPVPVPTETQHTTQGGV</sequence>
<evidence type="ECO:0000256" key="1">
    <source>
        <dbReference type="SAM" id="MobiDB-lite"/>
    </source>
</evidence>
<feature type="domain" description="Aldehyde oxidase/xanthine dehydrogenase a/b hammerhead" evidence="2">
    <location>
        <begin position="16"/>
        <end position="123"/>
    </location>
</feature>
<dbReference type="PANTHER" id="PTHR45444">
    <property type="entry name" value="XANTHINE DEHYDROGENASE"/>
    <property type="match status" value="1"/>
</dbReference>
<feature type="region of interest" description="Disordered" evidence="1">
    <location>
        <begin position="332"/>
        <end position="376"/>
    </location>
</feature>